<dbReference type="SUPFAM" id="SSF53756">
    <property type="entry name" value="UDP-Glycosyltransferase/glycogen phosphorylase"/>
    <property type="match status" value="1"/>
</dbReference>
<keyword evidence="2 5" id="KW-0808">Transferase</keyword>
<dbReference type="Pfam" id="PF00534">
    <property type="entry name" value="Glycos_transf_1"/>
    <property type="match status" value="1"/>
</dbReference>
<evidence type="ECO:0000313" key="5">
    <source>
        <dbReference type="EMBL" id="TCP41635.1"/>
    </source>
</evidence>
<evidence type="ECO:0000256" key="2">
    <source>
        <dbReference type="ARBA" id="ARBA00022679"/>
    </source>
</evidence>
<dbReference type="InterPro" id="IPR028098">
    <property type="entry name" value="Glyco_trans_4-like_N"/>
</dbReference>
<evidence type="ECO:0000256" key="1">
    <source>
        <dbReference type="ARBA" id="ARBA00022676"/>
    </source>
</evidence>
<dbReference type="GO" id="GO:0016757">
    <property type="term" value="F:glycosyltransferase activity"/>
    <property type="evidence" value="ECO:0007669"/>
    <property type="project" value="UniProtKB-KW"/>
</dbReference>
<protein>
    <submittedName>
        <fullName evidence="5">Glycosyltransferase involved in cell wall biosynthesis</fullName>
    </submittedName>
</protein>
<organism evidence="5 6">
    <name type="scientific">Tamaricihabitans halophyticus</name>
    <dbReference type="NCBI Taxonomy" id="1262583"/>
    <lineage>
        <taxon>Bacteria</taxon>
        <taxon>Bacillati</taxon>
        <taxon>Actinomycetota</taxon>
        <taxon>Actinomycetes</taxon>
        <taxon>Pseudonocardiales</taxon>
        <taxon>Pseudonocardiaceae</taxon>
        <taxon>Tamaricihabitans</taxon>
    </lineage>
</organism>
<dbReference type="Pfam" id="PF13439">
    <property type="entry name" value="Glyco_transf_4"/>
    <property type="match status" value="1"/>
</dbReference>
<reference evidence="5 6" key="1">
    <citation type="submission" date="2019-03" db="EMBL/GenBank/DDBJ databases">
        <title>Genomic Encyclopedia of Type Strains, Phase IV (KMG-IV): sequencing the most valuable type-strain genomes for metagenomic binning, comparative biology and taxonomic classification.</title>
        <authorList>
            <person name="Goeker M."/>
        </authorList>
    </citation>
    <scope>NUCLEOTIDE SEQUENCE [LARGE SCALE GENOMIC DNA]</scope>
    <source>
        <strain evidence="5 6">DSM 45765</strain>
    </source>
</reference>
<dbReference type="RefSeq" id="WP_132881012.1">
    <property type="nucleotide sequence ID" value="NZ_SLXQ01000025.1"/>
</dbReference>
<dbReference type="PANTHER" id="PTHR45947">
    <property type="entry name" value="SULFOQUINOVOSYL TRANSFERASE SQD2"/>
    <property type="match status" value="1"/>
</dbReference>
<dbReference type="PANTHER" id="PTHR45947:SF3">
    <property type="entry name" value="SULFOQUINOVOSYL TRANSFERASE SQD2"/>
    <property type="match status" value="1"/>
</dbReference>
<proteinExistence type="predicted"/>
<comment type="caution">
    <text evidence="5">The sequence shown here is derived from an EMBL/GenBank/DDBJ whole genome shotgun (WGS) entry which is preliminary data.</text>
</comment>
<dbReference type="InterPro" id="IPR050194">
    <property type="entry name" value="Glycosyltransferase_grp1"/>
</dbReference>
<feature type="domain" description="Glycosyl transferase family 1" evidence="3">
    <location>
        <begin position="216"/>
        <end position="366"/>
    </location>
</feature>
<evidence type="ECO:0000259" key="4">
    <source>
        <dbReference type="Pfam" id="PF13439"/>
    </source>
</evidence>
<name>A0A4R2Q4P4_9PSEU</name>
<keyword evidence="1" id="KW-0328">Glycosyltransferase</keyword>
<dbReference type="AlphaFoldDB" id="A0A4R2Q4P4"/>
<sequence length="404" mass="43922">MTASPHRPISADRRKRIVIGADTFAPNVNGAARFAERLAAGLARRGHEIHVLCPSTTTKAQVLDWHGATLHRIASHRTPAHPDFRICMPWRARKDTARLLSELRPDVVHSQAHFLVGRALVNEAARQEIPIVATNHFMPENLIGYVPMPPGLAERASRWAWRDFGKVYGKADVVTTPTQRAVQLLRDNGFPLPVRPVSCGIDADRYPGDGQQVPGTVLFVGRLDEEKHVDELLRAAALLSAEQPIRVELVGDGACRAELTELARRLGIADRVQFHGFVSESDLLAAYARAEVFCMPGIAELQSIATLEAMASGKPIIAANAVALPHLVTEDVNGWLYQPGDIAGLAERLRRVLGTPGESARLGAGSRRLVGRHAIDATLDEFEEIYAEAAGEAARPRLTLATAA</sequence>
<dbReference type="Proteomes" id="UP000294911">
    <property type="component" value="Unassembled WGS sequence"/>
</dbReference>
<feature type="domain" description="Glycosyltransferase subfamily 4-like N-terminal" evidence="4">
    <location>
        <begin position="28"/>
        <end position="205"/>
    </location>
</feature>
<dbReference type="OrthoDB" id="9802525at2"/>
<accession>A0A4R2Q4P4</accession>
<evidence type="ECO:0000313" key="6">
    <source>
        <dbReference type="Proteomes" id="UP000294911"/>
    </source>
</evidence>
<gene>
    <name evidence="5" type="ORF">EV191_12520</name>
</gene>
<keyword evidence="6" id="KW-1185">Reference proteome</keyword>
<dbReference type="GO" id="GO:1901137">
    <property type="term" value="P:carbohydrate derivative biosynthetic process"/>
    <property type="evidence" value="ECO:0007669"/>
    <property type="project" value="UniProtKB-ARBA"/>
</dbReference>
<dbReference type="InterPro" id="IPR001296">
    <property type="entry name" value="Glyco_trans_1"/>
</dbReference>
<dbReference type="EMBL" id="SLXQ01000025">
    <property type="protein sequence ID" value="TCP41635.1"/>
    <property type="molecule type" value="Genomic_DNA"/>
</dbReference>
<evidence type="ECO:0000259" key="3">
    <source>
        <dbReference type="Pfam" id="PF00534"/>
    </source>
</evidence>
<dbReference type="Gene3D" id="3.40.50.2000">
    <property type="entry name" value="Glycogen Phosphorylase B"/>
    <property type="match status" value="2"/>
</dbReference>